<dbReference type="GO" id="GO:0004672">
    <property type="term" value="F:protein kinase activity"/>
    <property type="evidence" value="ECO:0007669"/>
    <property type="project" value="InterPro"/>
</dbReference>
<protein>
    <recommendedName>
        <fullName evidence="2">Protein kinase domain-containing protein</fullName>
    </recommendedName>
</protein>
<dbReference type="InterPro" id="IPR000719">
    <property type="entry name" value="Prot_kinase_dom"/>
</dbReference>
<dbReference type="STRING" id="336963.C4JDP0"/>
<dbReference type="Gene3D" id="1.10.510.10">
    <property type="entry name" value="Transferase(Phosphotransferase) domain 1"/>
    <property type="match status" value="1"/>
</dbReference>
<dbReference type="EMBL" id="CH476615">
    <property type="protein sequence ID" value="EEP75831.1"/>
    <property type="molecule type" value="Genomic_DNA"/>
</dbReference>
<dbReference type="VEuPathDB" id="FungiDB:UREG_00678"/>
<sequence length="497" mass="57350">MPLDMPHPSRDPAIVYIFPKSEKAEKAIAHPHNDNRFTSVEFEGRKEILIGLRLGFDIPPKIPTKGFVFGSDPNSDVFLPSTDYCFSITFNRSTGVLLVKGISPGGYLQVIENNFTVSFDGFDFFIGIPDRAPHERAYRSNLSKFLRLKPEELPMIDFRIPICDRIDNYLKLESPTLGKHGKDGIYVDERNGGLFTMETFEPDDPRIVRKTTFPKPVPELHENVLSSGWISSGGRYRFVKEICHYEHSLEDIPSLGGVDYVAILHQCLKGIAHMHRNQLIHGNVRPSHILLGSTNPIRVKIPIHRPGKSNQTQYSGLLFVAPETRTDKVAFSKKIDLWALGITIMAVLKWLPVKATKEYLKDPRSDIAYQNYVDAVKNTPAQVDPPFRQVLSMMFLCEERRWSAEKCIAEIERFQRRHPAPPARKTEDWTYIEKDDYLESESFQAYQCQEDIHSEEIQPEKYRSEEVRPKKQQRKKRQIVRKRGAKGYRDWLQFFLS</sequence>
<evidence type="ECO:0000313" key="3">
    <source>
        <dbReference type="EMBL" id="EEP75831.1"/>
    </source>
</evidence>
<proteinExistence type="predicted"/>
<dbReference type="InParanoid" id="C4JDP0"/>
<evidence type="ECO:0000313" key="4">
    <source>
        <dbReference type="Proteomes" id="UP000002058"/>
    </source>
</evidence>
<dbReference type="InterPro" id="IPR011009">
    <property type="entry name" value="Kinase-like_dom_sf"/>
</dbReference>
<dbReference type="KEGG" id="ure:UREG_00678"/>
<dbReference type="PANTHER" id="PTHR44167">
    <property type="entry name" value="OVARIAN-SPECIFIC SERINE/THREONINE-PROTEIN KINASE LOK-RELATED"/>
    <property type="match status" value="1"/>
</dbReference>
<dbReference type="OrthoDB" id="10252171at2759"/>
<feature type="compositionally biased region" description="Basic and acidic residues" evidence="1">
    <location>
        <begin position="457"/>
        <end position="469"/>
    </location>
</feature>
<dbReference type="GO" id="GO:0005524">
    <property type="term" value="F:ATP binding"/>
    <property type="evidence" value="ECO:0007669"/>
    <property type="project" value="InterPro"/>
</dbReference>
<evidence type="ECO:0000259" key="2">
    <source>
        <dbReference type="PROSITE" id="PS50011"/>
    </source>
</evidence>
<dbReference type="HOGENOM" id="CLU_642813_0_0_1"/>
<reference evidence="4" key="1">
    <citation type="journal article" date="2009" name="Genome Res.">
        <title>Comparative genomic analyses of the human fungal pathogens Coccidioides and their relatives.</title>
        <authorList>
            <person name="Sharpton T.J."/>
            <person name="Stajich J.E."/>
            <person name="Rounsley S.D."/>
            <person name="Gardner M.J."/>
            <person name="Wortman J.R."/>
            <person name="Jordar V.S."/>
            <person name="Maiti R."/>
            <person name="Kodira C.D."/>
            <person name="Neafsey D.E."/>
            <person name="Zeng Q."/>
            <person name="Hung C.-Y."/>
            <person name="McMahan C."/>
            <person name="Muszewska A."/>
            <person name="Grynberg M."/>
            <person name="Mandel M.A."/>
            <person name="Kellner E.M."/>
            <person name="Barker B.M."/>
            <person name="Galgiani J.N."/>
            <person name="Orbach M.J."/>
            <person name="Kirkland T.N."/>
            <person name="Cole G.T."/>
            <person name="Henn M.R."/>
            <person name="Birren B.W."/>
            <person name="Taylor J.W."/>
        </authorList>
    </citation>
    <scope>NUCLEOTIDE SEQUENCE [LARGE SCALE GENOMIC DNA]</scope>
    <source>
        <strain evidence="4">UAMH 1704</strain>
    </source>
</reference>
<dbReference type="PROSITE" id="PS50011">
    <property type="entry name" value="PROTEIN_KINASE_DOM"/>
    <property type="match status" value="1"/>
</dbReference>
<dbReference type="eggNOG" id="ENOG502T5IH">
    <property type="taxonomic scope" value="Eukaryota"/>
</dbReference>
<dbReference type="Pfam" id="PF00069">
    <property type="entry name" value="Pkinase"/>
    <property type="match status" value="1"/>
</dbReference>
<dbReference type="SMART" id="SM00220">
    <property type="entry name" value="S_TKc"/>
    <property type="match status" value="1"/>
</dbReference>
<dbReference type="AlphaFoldDB" id="C4JDP0"/>
<feature type="domain" description="Protein kinase" evidence="2">
    <location>
        <begin position="171"/>
        <end position="421"/>
    </location>
</feature>
<feature type="compositionally biased region" description="Basic residues" evidence="1">
    <location>
        <begin position="470"/>
        <end position="483"/>
    </location>
</feature>
<gene>
    <name evidence="3" type="ORF">UREG_00678</name>
</gene>
<dbReference type="GeneID" id="8438699"/>
<dbReference type="RefSeq" id="XP_002541164.1">
    <property type="nucleotide sequence ID" value="XM_002541118.1"/>
</dbReference>
<dbReference type="PANTHER" id="PTHR44167:SF24">
    <property type="entry name" value="SERINE_THREONINE-PROTEIN KINASE CHK2"/>
    <property type="match status" value="1"/>
</dbReference>
<accession>C4JDP0</accession>
<name>C4JDP0_UNCRE</name>
<organism evidence="3 4">
    <name type="scientific">Uncinocarpus reesii (strain UAMH 1704)</name>
    <dbReference type="NCBI Taxonomy" id="336963"/>
    <lineage>
        <taxon>Eukaryota</taxon>
        <taxon>Fungi</taxon>
        <taxon>Dikarya</taxon>
        <taxon>Ascomycota</taxon>
        <taxon>Pezizomycotina</taxon>
        <taxon>Eurotiomycetes</taxon>
        <taxon>Eurotiomycetidae</taxon>
        <taxon>Onygenales</taxon>
        <taxon>Onygenaceae</taxon>
        <taxon>Uncinocarpus</taxon>
    </lineage>
</organism>
<evidence type="ECO:0000256" key="1">
    <source>
        <dbReference type="SAM" id="MobiDB-lite"/>
    </source>
</evidence>
<feature type="region of interest" description="Disordered" evidence="1">
    <location>
        <begin position="457"/>
        <end position="483"/>
    </location>
</feature>
<dbReference type="Proteomes" id="UP000002058">
    <property type="component" value="Unassembled WGS sequence"/>
</dbReference>
<dbReference type="SUPFAM" id="SSF56112">
    <property type="entry name" value="Protein kinase-like (PK-like)"/>
    <property type="match status" value="1"/>
</dbReference>
<keyword evidence="4" id="KW-1185">Reference proteome</keyword>